<reference evidence="1 2" key="1">
    <citation type="submission" date="2019-06" db="EMBL/GenBank/DDBJ databases">
        <title>Sorghum-associated microbial communities from plants grown in Nebraska, USA.</title>
        <authorList>
            <person name="Schachtman D."/>
        </authorList>
    </citation>
    <scope>NUCLEOTIDE SEQUENCE [LARGE SCALE GENOMIC DNA]</scope>
    <source>
        <strain evidence="1 2">1225</strain>
    </source>
</reference>
<name>A0A561R6J1_9HYPH</name>
<keyword evidence="2" id="KW-1185">Reference proteome</keyword>
<comment type="caution">
    <text evidence="1">The sequence shown here is derived from an EMBL/GenBank/DDBJ whole genome shotgun (WGS) entry which is preliminary data.</text>
</comment>
<evidence type="ECO:0000313" key="1">
    <source>
        <dbReference type="EMBL" id="TWF58233.1"/>
    </source>
</evidence>
<sequence>MQRTDEVVARALAAVAASKALRERHDRERKAVYGRIELATLRKLSVPKGVQLRLNLQ</sequence>
<accession>A0A561R6J1</accession>
<protein>
    <submittedName>
        <fullName evidence="1">Uncharacterized protein</fullName>
    </submittedName>
</protein>
<proteinExistence type="predicted"/>
<dbReference type="AlphaFoldDB" id="A0A561R6J1"/>
<evidence type="ECO:0000313" key="2">
    <source>
        <dbReference type="Proteomes" id="UP000320653"/>
    </source>
</evidence>
<dbReference type="EMBL" id="VIWP01000001">
    <property type="protein sequence ID" value="TWF58233.1"/>
    <property type="molecule type" value="Genomic_DNA"/>
</dbReference>
<dbReference type="RefSeq" id="WP_186458092.1">
    <property type="nucleotide sequence ID" value="NZ_VIWP01000001.1"/>
</dbReference>
<organism evidence="1 2">
    <name type="scientific">Neorhizobium alkalisoli</name>
    <dbReference type="NCBI Taxonomy" id="528178"/>
    <lineage>
        <taxon>Bacteria</taxon>
        <taxon>Pseudomonadati</taxon>
        <taxon>Pseudomonadota</taxon>
        <taxon>Alphaproteobacteria</taxon>
        <taxon>Hyphomicrobiales</taxon>
        <taxon>Rhizobiaceae</taxon>
        <taxon>Rhizobium/Agrobacterium group</taxon>
        <taxon>Neorhizobium</taxon>
    </lineage>
</organism>
<gene>
    <name evidence="1" type="ORF">FHW37_10137</name>
</gene>
<dbReference type="Proteomes" id="UP000320653">
    <property type="component" value="Unassembled WGS sequence"/>
</dbReference>